<dbReference type="InterPro" id="IPR012675">
    <property type="entry name" value="Beta-grasp_dom_sf"/>
</dbReference>
<dbReference type="Gene3D" id="3.10.20.30">
    <property type="match status" value="1"/>
</dbReference>
<sequence length="456" mass="54713">MSRAELLFERMKQRMKYVYPVYNGYLCETADKWNVRRTAEGLMFQRTKGHYCRMALKMSEIRLPAYMLLAALLYDQQQDVLIQDIPKTIPEEHKIKLMQVLQYYHDLEDTIATSVVMEKLLNDMEDVHYLALILLFAKNLDLLRVRSRKVLSGELEITRKYLVLWARRLHIRYFEKEFREVEFRVTCKDYFQKTDILLQKLYSVNSESTKSLMEDIDGNIFELKFINKLRKSEFYNQLCNKGYTVSAEDYNNPVIYEIPLYNVYLLNSESEPLYMRRKSEEWVKYYLDCLVKKGYLLLGYEDETEQYLSHFILQGKWGVRYRIFICTTEICKRYFYSSKIQEFSEEKWHGKRKSGIIVYDKEKRPHEFDEKLTALDFAFYIHKDIGLCAKQAIINNEMRPLDTILKHGDTVTIISQSDVDNQKYSAEPGWMRFIKTQKAKEYIIRYLEIRFSELEG</sequence>
<dbReference type="SUPFAM" id="SSF81271">
    <property type="entry name" value="TGS-like"/>
    <property type="match status" value="1"/>
</dbReference>
<dbReference type="InterPro" id="IPR004095">
    <property type="entry name" value="TGS"/>
</dbReference>
<dbReference type="Proteomes" id="UP000284543">
    <property type="component" value="Unassembled WGS sequence"/>
</dbReference>
<dbReference type="RefSeq" id="WP_118019441.1">
    <property type="nucleotide sequence ID" value="NZ_CAUHGS010000022.1"/>
</dbReference>
<protein>
    <submittedName>
        <fullName evidence="2">TGS domain-containing protein</fullName>
    </submittedName>
</protein>
<proteinExistence type="predicted"/>
<reference evidence="2 3" key="1">
    <citation type="submission" date="2018-08" db="EMBL/GenBank/DDBJ databases">
        <title>A genome reference for cultivated species of the human gut microbiota.</title>
        <authorList>
            <person name="Zou Y."/>
            <person name="Xue W."/>
            <person name="Luo G."/>
        </authorList>
    </citation>
    <scope>NUCLEOTIDE SEQUENCE [LARGE SCALE GENOMIC DNA]</scope>
    <source>
        <strain evidence="2 3">AF14-18</strain>
    </source>
</reference>
<organism evidence="2 3">
    <name type="scientific">Enterocloster bolteae</name>
    <dbReference type="NCBI Taxonomy" id="208479"/>
    <lineage>
        <taxon>Bacteria</taxon>
        <taxon>Bacillati</taxon>
        <taxon>Bacillota</taxon>
        <taxon>Clostridia</taxon>
        <taxon>Lachnospirales</taxon>
        <taxon>Lachnospiraceae</taxon>
        <taxon>Enterocloster</taxon>
    </lineage>
</organism>
<dbReference type="AlphaFoldDB" id="A0A412YY77"/>
<gene>
    <name evidence="2" type="ORF">DWW02_23365</name>
</gene>
<evidence type="ECO:0000313" key="3">
    <source>
        <dbReference type="Proteomes" id="UP000284543"/>
    </source>
</evidence>
<feature type="domain" description="TGS" evidence="1">
    <location>
        <begin position="363"/>
        <end position="414"/>
    </location>
</feature>
<dbReference type="Pfam" id="PF02824">
    <property type="entry name" value="TGS"/>
    <property type="match status" value="1"/>
</dbReference>
<dbReference type="InterPro" id="IPR012676">
    <property type="entry name" value="TGS-like"/>
</dbReference>
<name>A0A412YY77_9FIRM</name>
<comment type="caution">
    <text evidence="2">The sequence shown here is derived from an EMBL/GenBank/DDBJ whole genome shotgun (WGS) entry which is preliminary data.</text>
</comment>
<evidence type="ECO:0000313" key="2">
    <source>
        <dbReference type="EMBL" id="RGV72584.1"/>
    </source>
</evidence>
<dbReference type="EMBL" id="QRZM01000013">
    <property type="protein sequence ID" value="RGV72584.1"/>
    <property type="molecule type" value="Genomic_DNA"/>
</dbReference>
<accession>A0A412YY77</accession>
<evidence type="ECO:0000259" key="1">
    <source>
        <dbReference type="Pfam" id="PF02824"/>
    </source>
</evidence>